<keyword evidence="4" id="KW-1185">Reference proteome</keyword>
<dbReference type="GO" id="GO:0003796">
    <property type="term" value="F:lysozyme activity"/>
    <property type="evidence" value="ECO:0007669"/>
    <property type="project" value="InterPro"/>
</dbReference>
<feature type="chain" id="PRO_5036895170" evidence="3">
    <location>
        <begin position="18"/>
        <end position="214"/>
    </location>
</feature>
<evidence type="ECO:0000313" key="4">
    <source>
        <dbReference type="Proteomes" id="UP000887540"/>
    </source>
</evidence>
<dbReference type="WBParaSite" id="ACRNAN_scaffold6176.g21262.t1">
    <property type="protein sequence ID" value="ACRNAN_scaffold6176.g21262.t1"/>
    <property type="gene ID" value="ACRNAN_scaffold6176.g21262"/>
</dbReference>
<evidence type="ECO:0000256" key="3">
    <source>
        <dbReference type="SAM" id="SignalP"/>
    </source>
</evidence>
<evidence type="ECO:0000256" key="1">
    <source>
        <dbReference type="ARBA" id="ARBA00010646"/>
    </source>
</evidence>
<organism evidence="4 5">
    <name type="scientific">Acrobeloides nanus</name>
    <dbReference type="NCBI Taxonomy" id="290746"/>
    <lineage>
        <taxon>Eukaryota</taxon>
        <taxon>Metazoa</taxon>
        <taxon>Ecdysozoa</taxon>
        <taxon>Nematoda</taxon>
        <taxon>Chromadorea</taxon>
        <taxon>Rhabditida</taxon>
        <taxon>Tylenchina</taxon>
        <taxon>Cephalobomorpha</taxon>
        <taxon>Cephaloboidea</taxon>
        <taxon>Cephalobidae</taxon>
        <taxon>Acrobeloides</taxon>
    </lineage>
</organism>
<name>A0A914E780_9BILA</name>
<proteinExistence type="inferred from homology"/>
<protein>
    <submittedName>
        <fullName evidence="5">Lysozyme</fullName>
    </submittedName>
</protein>
<dbReference type="InterPro" id="IPR017853">
    <property type="entry name" value="GH"/>
</dbReference>
<feature type="signal peptide" evidence="3">
    <location>
        <begin position="1"/>
        <end position="17"/>
    </location>
</feature>
<dbReference type="Pfam" id="PF01183">
    <property type="entry name" value="Glyco_hydro_25"/>
    <property type="match status" value="1"/>
</dbReference>
<dbReference type="GO" id="GO:0009253">
    <property type="term" value="P:peptidoglycan catabolic process"/>
    <property type="evidence" value="ECO:0007669"/>
    <property type="project" value="InterPro"/>
</dbReference>
<dbReference type="Gene3D" id="3.20.20.80">
    <property type="entry name" value="Glycosidases"/>
    <property type="match status" value="1"/>
</dbReference>
<accession>A0A914E780</accession>
<dbReference type="GO" id="GO:0007165">
    <property type="term" value="P:signal transduction"/>
    <property type="evidence" value="ECO:0007669"/>
    <property type="project" value="TreeGrafter"/>
</dbReference>
<dbReference type="InterPro" id="IPR002053">
    <property type="entry name" value="Glyco_hydro_25"/>
</dbReference>
<dbReference type="PROSITE" id="PS51904">
    <property type="entry name" value="GLYCOSYL_HYDROL_F25_2"/>
    <property type="match status" value="1"/>
</dbReference>
<dbReference type="SUPFAM" id="SSF51445">
    <property type="entry name" value="(Trans)glycosidases"/>
    <property type="match status" value="1"/>
</dbReference>
<dbReference type="InterPro" id="IPR051595">
    <property type="entry name" value="GH25_Enzymes"/>
</dbReference>
<sequence>MKLVFLAIALAFHQASATIGWDGIQAVSVSGFQCLANNGYAFFIGRAWESVGNYDMTGIQNIKNARAAGWKYVDAYIFPCLASGCAHAANQVEATINQLKSDGAEIGMLWLDLERYAWPSNQGSNQQFILDMANQAESMGVKVGVYTNYNNWAAIVGAGWTGVSKYPLWWADYNGHQDFQGFSAFGGWKTPTIHQYSGSVKGPCDVSMDQNWHP</sequence>
<evidence type="ECO:0000313" key="5">
    <source>
        <dbReference type="WBParaSite" id="ACRNAN_scaffold6176.g21262.t1"/>
    </source>
</evidence>
<dbReference type="CDD" id="cd06416">
    <property type="entry name" value="GH25_Lys1-like"/>
    <property type="match status" value="1"/>
</dbReference>
<keyword evidence="2 3" id="KW-0732">Signal</keyword>
<dbReference type="PANTHER" id="PTHR23208">
    <property type="entry name" value="LYSOZYME PROTEIN"/>
    <property type="match status" value="1"/>
</dbReference>
<dbReference type="GO" id="GO:0045087">
    <property type="term" value="P:innate immune response"/>
    <property type="evidence" value="ECO:0007669"/>
    <property type="project" value="TreeGrafter"/>
</dbReference>
<dbReference type="GO" id="GO:0016998">
    <property type="term" value="P:cell wall macromolecule catabolic process"/>
    <property type="evidence" value="ECO:0007669"/>
    <property type="project" value="InterPro"/>
</dbReference>
<comment type="similarity">
    <text evidence="1">Belongs to the glycosyl hydrolase 25 family.</text>
</comment>
<dbReference type="PANTHER" id="PTHR23208:SF36">
    <property type="entry name" value="LYSOZYME-RELATED"/>
    <property type="match status" value="1"/>
</dbReference>
<reference evidence="5" key="1">
    <citation type="submission" date="2022-11" db="UniProtKB">
        <authorList>
            <consortium name="WormBaseParasite"/>
        </authorList>
    </citation>
    <scope>IDENTIFICATION</scope>
</reference>
<evidence type="ECO:0000256" key="2">
    <source>
        <dbReference type="ARBA" id="ARBA00022729"/>
    </source>
</evidence>
<dbReference type="Proteomes" id="UP000887540">
    <property type="component" value="Unplaced"/>
</dbReference>
<dbReference type="AlphaFoldDB" id="A0A914E780"/>